<dbReference type="InterPro" id="IPR011006">
    <property type="entry name" value="CheY-like_superfamily"/>
</dbReference>
<keyword evidence="5" id="KW-0804">Transcription</keyword>
<dbReference type="Gene3D" id="1.10.10.10">
    <property type="entry name" value="Winged helix-like DNA-binding domain superfamily/Winged helix DNA-binding domain"/>
    <property type="match status" value="1"/>
</dbReference>
<dbReference type="Proteomes" id="UP001528672">
    <property type="component" value="Unassembled WGS sequence"/>
</dbReference>
<comment type="caution">
    <text evidence="10">The sequence shown here is derived from an EMBL/GenBank/DDBJ whole genome shotgun (WGS) entry which is preliminary data.</text>
</comment>
<dbReference type="InterPro" id="IPR001867">
    <property type="entry name" value="OmpR/PhoB-type_DNA-bd"/>
</dbReference>
<feature type="domain" description="OmpR/PhoB-type" evidence="9">
    <location>
        <begin position="135"/>
        <end position="233"/>
    </location>
</feature>
<dbReference type="InterPro" id="IPR036388">
    <property type="entry name" value="WH-like_DNA-bd_sf"/>
</dbReference>
<dbReference type="InterPro" id="IPR039420">
    <property type="entry name" value="WalR-like"/>
</dbReference>
<dbReference type="InterPro" id="IPR016032">
    <property type="entry name" value="Sig_transdc_resp-reg_C-effctor"/>
</dbReference>
<keyword evidence="11" id="KW-1185">Reference proteome</keyword>
<dbReference type="SMART" id="SM00862">
    <property type="entry name" value="Trans_reg_C"/>
    <property type="match status" value="1"/>
</dbReference>
<name>A0ABT5MCQ8_9BURK</name>
<reference evidence="10 11" key="1">
    <citation type="submission" date="2023-02" db="EMBL/GenBank/DDBJ databases">
        <title>Bacterial whole genome sequence for Curvibacter sp. HBC28.</title>
        <authorList>
            <person name="Le V."/>
            <person name="Ko S.-R."/>
            <person name="Ahn C.-Y."/>
            <person name="Oh H.-M."/>
        </authorList>
    </citation>
    <scope>NUCLEOTIDE SEQUENCE [LARGE SCALE GENOMIC DNA]</scope>
    <source>
        <strain evidence="10 11">HBC28</strain>
    </source>
</reference>
<dbReference type="InterPro" id="IPR001789">
    <property type="entry name" value="Sig_transdc_resp-reg_receiver"/>
</dbReference>
<keyword evidence="1 6" id="KW-0597">Phosphoprotein</keyword>
<dbReference type="PROSITE" id="PS51755">
    <property type="entry name" value="OMPR_PHOB"/>
    <property type="match status" value="1"/>
</dbReference>
<keyword evidence="4 7" id="KW-0238">DNA-binding</keyword>
<evidence type="ECO:0000256" key="5">
    <source>
        <dbReference type="ARBA" id="ARBA00023163"/>
    </source>
</evidence>
<dbReference type="Pfam" id="PF00486">
    <property type="entry name" value="Trans_reg_C"/>
    <property type="match status" value="1"/>
</dbReference>
<evidence type="ECO:0000313" key="11">
    <source>
        <dbReference type="Proteomes" id="UP001528672"/>
    </source>
</evidence>
<feature type="DNA-binding region" description="OmpR/PhoB-type" evidence="7">
    <location>
        <begin position="135"/>
        <end position="233"/>
    </location>
</feature>
<evidence type="ECO:0000313" key="10">
    <source>
        <dbReference type="EMBL" id="MDD0814358.1"/>
    </source>
</evidence>
<evidence type="ECO:0000259" key="9">
    <source>
        <dbReference type="PROSITE" id="PS51755"/>
    </source>
</evidence>
<dbReference type="PROSITE" id="PS50110">
    <property type="entry name" value="RESPONSE_REGULATORY"/>
    <property type="match status" value="1"/>
</dbReference>
<dbReference type="Pfam" id="PF00072">
    <property type="entry name" value="Response_reg"/>
    <property type="match status" value="1"/>
</dbReference>
<evidence type="ECO:0000256" key="1">
    <source>
        <dbReference type="ARBA" id="ARBA00022553"/>
    </source>
</evidence>
<dbReference type="Gene3D" id="6.10.250.690">
    <property type="match status" value="1"/>
</dbReference>
<gene>
    <name evidence="10" type="ORF">PSQ39_06920</name>
</gene>
<feature type="modified residue" description="4-aspartylphosphate" evidence="6">
    <location>
        <position position="59"/>
    </location>
</feature>
<evidence type="ECO:0000259" key="8">
    <source>
        <dbReference type="PROSITE" id="PS50110"/>
    </source>
</evidence>
<keyword evidence="2" id="KW-0902">Two-component regulatory system</keyword>
<evidence type="ECO:0000256" key="4">
    <source>
        <dbReference type="ARBA" id="ARBA00023125"/>
    </source>
</evidence>
<keyword evidence="3" id="KW-0805">Transcription regulation</keyword>
<accession>A0ABT5MCQ8</accession>
<evidence type="ECO:0000256" key="6">
    <source>
        <dbReference type="PROSITE-ProRule" id="PRU00169"/>
    </source>
</evidence>
<dbReference type="PANTHER" id="PTHR48111:SF22">
    <property type="entry name" value="REGULATOR OF RPOS"/>
    <property type="match status" value="1"/>
</dbReference>
<evidence type="ECO:0000256" key="3">
    <source>
        <dbReference type="ARBA" id="ARBA00023015"/>
    </source>
</evidence>
<evidence type="ECO:0000256" key="2">
    <source>
        <dbReference type="ARBA" id="ARBA00023012"/>
    </source>
</evidence>
<dbReference type="RefSeq" id="WP_273925973.1">
    <property type="nucleotide sequence ID" value="NZ_JAQSIO010000002.1"/>
</dbReference>
<dbReference type="Gene3D" id="3.40.50.2300">
    <property type="match status" value="1"/>
</dbReference>
<dbReference type="CDD" id="cd00383">
    <property type="entry name" value="trans_reg_C"/>
    <property type="match status" value="1"/>
</dbReference>
<organism evidence="10 11">
    <name type="scientific">Curvibacter microcysteis</name>
    <dbReference type="NCBI Taxonomy" id="3026419"/>
    <lineage>
        <taxon>Bacteria</taxon>
        <taxon>Pseudomonadati</taxon>
        <taxon>Pseudomonadota</taxon>
        <taxon>Betaproteobacteria</taxon>
        <taxon>Burkholderiales</taxon>
        <taxon>Comamonadaceae</taxon>
        <taxon>Curvibacter</taxon>
    </lineage>
</organism>
<protein>
    <submittedName>
        <fullName evidence="10">Response regulator transcription factor</fullName>
    </submittedName>
</protein>
<sequence length="241" mass="26872">MNILLVEDDARIADFLDRGLRAEGYRVQVARNGPDGLMMAREAVRNTPTDGVGTVMLLDVMLPGMSGLEVCQTLRAALVPIPILMLTALGSLEDRVAGLRLGADDYLVKPFEFEELLARIEALARRGPRQQPLPREELVVADLVLDTRTMKAKRAGQVLKLTARELALLELLLSAPGRLFSRERILANVWGTNEDPMTNIVDVYIRRLRSKVDEGSPRPLIHTQRGLGYRLEDIGEVRLEE</sequence>
<dbReference type="SUPFAM" id="SSF52172">
    <property type="entry name" value="CheY-like"/>
    <property type="match status" value="1"/>
</dbReference>
<dbReference type="SMART" id="SM00448">
    <property type="entry name" value="REC"/>
    <property type="match status" value="1"/>
</dbReference>
<dbReference type="PANTHER" id="PTHR48111">
    <property type="entry name" value="REGULATOR OF RPOS"/>
    <property type="match status" value="1"/>
</dbReference>
<dbReference type="CDD" id="cd19935">
    <property type="entry name" value="REC_OmpR_CusR-like"/>
    <property type="match status" value="1"/>
</dbReference>
<evidence type="ECO:0000256" key="7">
    <source>
        <dbReference type="PROSITE-ProRule" id="PRU01091"/>
    </source>
</evidence>
<dbReference type="SUPFAM" id="SSF46894">
    <property type="entry name" value="C-terminal effector domain of the bipartite response regulators"/>
    <property type="match status" value="1"/>
</dbReference>
<dbReference type="EMBL" id="JAQSIO010000002">
    <property type="protein sequence ID" value="MDD0814358.1"/>
    <property type="molecule type" value="Genomic_DNA"/>
</dbReference>
<proteinExistence type="predicted"/>
<feature type="domain" description="Response regulatory" evidence="8">
    <location>
        <begin position="2"/>
        <end position="124"/>
    </location>
</feature>